<gene>
    <name evidence="1" type="ORF">Taro_005725</name>
</gene>
<dbReference type="EMBL" id="NMUH01000163">
    <property type="protein sequence ID" value="MQL73368.1"/>
    <property type="molecule type" value="Genomic_DNA"/>
</dbReference>
<accession>A0A843TNZ3</accession>
<protein>
    <submittedName>
        <fullName evidence="1">Uncharacterized protein</fullName>
    </submittedName>
</protein>
<name>A0A843TNZ3_COLES</name>
<evidence type="ECO:0000313" key="1">
    <source>
        <dbReference type="EMBL" id="MQL73368.1"/>
    </source>
</evidence>
<reference evidence="1" key="1">
    <citation type="submission" date="2017-07" db="EMBL/GenBank/DDBJ databases">
        <title>Taro Niue Genome Assembly and Annotation.</title>
        <authorList>
            <person name="Atibalentja N."/>
            <person name="Keating K."/>
            <person name="Fields C.J."/>
        </authorList>
    </citation>
    <scope>NUCLEOTIDE SEQUENCE</scope>
    <source>
        <strain evidence="1">Niue_2</strain>
        <tissue evidence="1">Leaf</tissue>
    </source>
</reference>
<proteinExistence type="predicted"/>
<dbReference type="Proteomes" id="UP000652761">
    <property type="component" value="Unassembled WGS sequence"/>
</dbReference>
<evidence type="ECO:0000313" key="2">
    <source>
        <dbReference type="Proteomes" id="UP000652761"/>
    </source>
</evidence>
<keyword evidence="2" id="KW-1185">Reference proteome</keyword>
<sequence length="112" mass="12360">MERAKNWAVRLLRFQRPLHPNIENVKVGGCKSSFLYIIGSPGFANDLTNAKYLTEDMKNKSLEKMGEKLITLGGLELSGSFFVLESVDPLSNSANSSNPVLFACLYGTDDDN</sequence>
<comment type="caution">
    <text evidence="1">The sequence shown here is derived from an EMBL/GenBank/DDBJ whole genome shotgun (WGS) entry which is preliminary data.</text>
</comment>
<dbReference type="AlphaFoldDB" id="A0A843TNZ3"/>
<organism evidence="1 2">
    <name type="scientific">Colocasia esculenta</name>
    <name type="common">Wild taro</name>
    <name type="synonym">Arum esculentum</name>
    <dbReference type="NCBI Taxonomy" id="4460"/>
    <lineage>
        <taxon>Eukaryota</taxon>
        <taxon>Viridiplantae</taxon>
        <taxon>Streptophyta</taxon>
        <taxon>Embryophyta</taxon>
        <taxon>Tracheophyta</taxon>
        <taxon>Spermatophyta</taxon>
        <taxon>Magnoliopsida</taxon>
        <taxon>Liliopsida</taxon>
        <taxon>Araceae</taxon>
        <taxon>Aroideae</taxon>
        <taxon>Colocasieae</taxon>
        <taxon>Colocasia</taxon>
    </lineage>
</organism>